<feature type="transmembrane region" description="Helical" evidence="4">
    <location>
        <begin position="100"/>
        <end position="125"/>
    </location>
</feature>
<dbReference type="InterPro" id="IPR050510">
    <property type="entry name" value="Cation_transp_ATPase_P-type"/>
</dbReference>
<evidence type="ECO:0000313" key="7">
    <source>
        <dbReference type="Proteomes" id="UP001596957"/>
    </source>
</evidence>
<comment type="caution">
    <text evidence="6">The sequence shown here is derived from an EMBL/GenBank/DDBJ whole genome shotgun (WGS) entry which is preliminary data.</text>
</comment>
<dbReference type="RefSeq" id="WP_381250538.1">
    <property type="nucleotide sequence ID" value="NZ_JBHTBI010000005.1"/>
</dbReference>
<dbReference type="Pfam" id="PF00689">
    <property type="entry name" value="Cation_ATPase_C"/>
    <property type="match status" value="1"/>
</dbReference>
<keyword evidence="4" id="KW-1133">Transmembrane helix</keyword>
<evidence type="ECO:0000256" key="2">
    <source>
        <dbReference type="ARBA" id="ARBA00022475"/>
    </source>
</evidence>
<accession>A0ABW2VWI1</accession>
<dbReference type="Gene3D" id="1.20.1110.10">
    <property type="entry name" value="Calcium-transporting ATPase, transmembrane domain"/>
    <property type="match status" value="1"/>
</dbReference>
<name>A0ABW2VWI1_9ACTN</name>
<dbReference type="Proteomes" id="UP001596957">
    <property type="component" value="Unassembled WGS sequence"/>
</dbReference>
<keyword evidence="7" id="KW-1185">Reference proteome</keyword>
<gene>
    <name evidence="6" type="ORF">ACFQZP_45715</name>
</gene>
<dbReference type="PANTHER" id="PTHR43294">
    <property type="entry name" value="SODIUM/POTASSIUM-TRANSPORTING ATPASE SUBUNIT ALPHA"/>
    <property type="match status" value="1"/>
</dbReference>
<proteinExistence type="predicted"/>
<feature type="transmembrane region" description="Helical" evidence="4">
    <location>
        <begin position="72"/>
        <end position="94"/>
    </location>
</feature>
<protein>
    <submittedName>
        <fullName evidence="6">Cation transporting ATPase C-terminal domain-containing protein</fullName>
    </submittedName>
</protein>
<feature type="region of interest" description="Disordered" evidence="3">
    <location>
        <begin position="1"/>
        <end position="33"/>
    </location>
</feature>
<keyword evidence="4" id="KW-0812">Transmembrane</keyword>
<dbReference type="InterPro" id="IPR006068">
    <property type="entry name" value="ATPase_P-typ_cation-transptr_C"/>
</dbReference>
<evidence type="ECO:0000313" key="6">
    <source>
        <dbReference type="EMBL" id="MFD0288775.1"/>
    </source>
</evidence>
<organism evidence="6 7">
    <name type="scientific">Streptomyces lutosisoli</name>
    <dbReference type="NCBI Taxonomy" id="2665721"/>
    <lineage>
        <taxon>Bacteria</taxon>
        <taxon>Bacillati</taxon>
        <taxon>Actinomycetota</taxon>
        <taxon>Actinomycetes</taxon>
        <taxon>Kitasatosporales</taxon>
        <taxon>Streptomycetaceae</taxon>
        <taxon>Streptomyces</taxon>
    </lineage>
</organism>
<evidence type="ECO:0000256" key="3">
    <source>
        <dbReference type="SAM" id="MobiDB-lite"/>
    </source>
</evidence>
<evidence type="ECO:0000259" key="5">
    <source>
        <dbReference type="Pfam" id="PF00689"/>
    </source>
</evidence>
<evidence type="ECO:0000256" key="4">
    <source>
        <dbReference type="SAM" id="Phobius"/>
    </source>
</evidence>
<reference evidence="7" key="1">
    <citation type="journal article" date="2019" name="Int. J. Syst. Evol. Microbiol.">
        <title>The Global Catalogue of Microorganisms (GCM) 10K type strain sequencing project: providing services to taxonomists for standard genome sequencing and annotation.</title>
        <authorList>
            <consortium name="The Broad Institute Genomics Platform"/>
            <consortium name="The Broad Institute Genome Sequencing Center for Infectious Disease"/>
            <person name="Wu L."/>
            <person name="Ma J."/>
        </authorList>
    </citation>
    <scope>NUCLEOTIDE SEQUENCE [LARGE SCALE GENOMIC DNA]</scope>
    <source>
        <strain evidence="7">CGMCC 4.7198</strain>
    </source>
</reference>
<sequence length="141" mass="15675">MERADRYPRTGASPWTRRHAGWQPGAPTGPGTPLHHAYQQATTMTFLGMIAGQICTAFAARTEHASLRSIGVFTNPLLLWGILFELTLAAVFIYTPPLQALLGTAALTPRMLALVVPFPFIVWGADELRRWLRRRRAVPAR</sequence>
<dbReference type="InterPro" id="IPR023298">
    <property type="entry name" value="ATPase_P-typ_TM_dom_sf"/>
</dbReference>
<comment type="subcellular location">
    <subcellularLocation>
        <location evidence="1">Cell membrane</location>
        <topology evidence="1">Multi-pass membrane protein</topology>
    </subcellularLocation>
</comment>
<dbReference type="EMBL" id="JBHTEC010000008">
    <property type="protein sequence ID" value="MFD0288775.1"/>
    <property type="molecule type" value="Genomic_DNA"/>
</dbReference>
<keyword evidence="4" id="KW-0472">Membrane</keyword>
<keyword evidence="2" id="KW-1003">Cell membrane</keyword>
<evidence type="ECO:0000256" key="1">
    <source>
        <dbReference type="ARBA" id="ARBA00004651"/>
    </source>
</evidence>
<feature type="domain" description="Cation-transporting P-type ATPase C-terminal" evidence="5">
    <location>
        <begin position="37"/>
        <end position="132"/>
    </location>
</feature>
<dbReference type="PANTHER" id="PTHR43294:SF21">
    <property type="entry name" value="CATION TRANSPORTING ATPASE"/>
    <property type="match status" value="1"/>
</dbReference>
<dbReference type="SUPFAM" id="SSF81665">
    <property type="entry name" value="Calcium ATPase, transmembrane domain M"/>
    <property type="match status" value="1"/>
</dbReference>